<feature type="compositionally biased region" description="Basic and acidic residues" evidence="1">
    <location>
        <begin position="90"/>
        <end position="99"/>
    </location>
</feature>
<feature type="transmembrane region" description="Helical" evidence="2">
    <location>
        <begin position="7"/>
        <end position="26"/>
    </location>
</feature>
<evidence type="ECO:0000256" key="2">
    <source>
        <dbReference type="SAM" id="Phobius"/>
    </source>
</evidence>
<evidence type="ECO:0000313" key="4">
    <source>
        <dbReference type="Proteomes" id="UP000199642"/>
    </source>
</evidence>
<evidence type="ECO:0000256" key="1">
    <source>
        <dbReference type="SAM" id="MobiDB-lite"/>
    </source>
</evidence>
<dbReference type="Proteomes" id="UP000199642">
    <property type="component" value="Unassembled WGS sequence"/>
</dbReference>
<keyword evidence="2" id="KW-0472">Membrane</keyword>
<feature type="transmembrane region" description="Helical" evidence="2">
    <location>
        <begin position="46"/>
        <end position="64"/>
    </location>
</feature>
<dbReference type="STRING" id="435880.SAMN04487988_109100"/>
<accession>A0A1I2VAL4</accession>
<name>A0A1I2VAL4_9BACT</name>
<dbReference type="AlphaFoldDB" id="A0A1I2VAL4"/>
<dbReference type="OrthoDB" id="839535at2"/>
<feature type="region of interest" description="Disordered" evidence="1">
    <location>
        <begin position="90"/>
        <end position="122"/>
    </location>
</feature>
<keyword evidence="4" id="KW-1185">Reference proteome</keyword>
<sequence length="122" mass="13702">MKKLHQILQIILLVYFSLFLVFFIAFDTIGGIFGMEEVTSDSVVKIILVGFLLFLASWLVGQGVRSSLEKKIKKMEAEMNSLKARIYDIEHPVSTEKPKSAAPSAEDAEPSNLPPRQNFTDK</sequence>
<evidence type="ECO:0000313" key="3">
    <source>
        <dbReference type="EMBL" id="SFG86262.1"/>
    </source>
</evidence>
<proteinExistence type="predicted"/>
<evidence type="ECO:0008006" key="5">
    <source>
        <dbReference type="Google" id="ProtNLM"/>
    </source>
</evidence>
<reference evidence="4" key="1">
    <citation type="submission" date="2016-10" db="EMBL/GenBank/DDBJ databases">
        <authorList>
            <person name="Varghese N."/>
            <person name="Submissions S."/>
        </authorList>
    </citation>
    <scope>NUCLEOTIDE SEQUENCE [LARGE SCALE GENOMIC DNA]</scope>
    <source>
        <strain evidence="4">DSM 19315</strain>
    </source>
</reference>
<keyword evidence="2" id="KW-1133">Transmembrane helix</keyword>
<protein>
    <recommendedName>
        <fullName evidence="5">Lipopolysaccharide assembly protein A domain-containing protein</fullName>
    </recommendedName>
</protein>
<organism evidence="3 4">
    <name type="scientific">Algoriphagus hitonicola</name>
    <dbReference type="NCBI Taxonomy" id="435880"/>
    <lineage>
        <taxon>Bacteria</taxon>
        <taxon>Pseudomonadati</taxon>
        <taxon>Bacteroidota</taxon>
        <taxon>Cytophagia</taxon>
        <taxon>Cytophagales</taxon>
        <taxon>Cyclobacteriaceae</taxon>
        <taxon>Algoriphagus</taxon>
    </lineage>
</organism>
<keyword evidence="2" id="KW-0812">Transmembrane</keyword>
<dbReference type="EMBL" id="FOPC01000009">
    <property type="protein sequence ID" value="SFG86262.1"/>
    <property type="molecule type" value="Genomic_DNA"/>
</dbReference>
<gene>
    <name evidence="3" type="ORF">SAMN04487988_109100</name>
</gene>
<dbReference type="RefSeq" id="WP_092792342.1">
    <property type="nucleotide sequence ID" value="NZ_FOPC01000009.1"/>
</dbReference>